<dbReference type="Proteomes" id="UP001140293">
    <property type="component" value="Unassembled WGS sequence"/>
</dbReference>
<name>A0A9X2YLW6_9MYCO</name>
<proteinExistence type="predicted"/>
<reference evidence="1" key="2">
    <citation type="journal article" date="2022" name="BMC Genomics">
        <title>Comparative genome analysis of mycobacteria focusing on tRNA and non-coding RNA.</title>
        <authorList>
            <person name="Behra P.R.K."/>
            <person name="Pettersson B.M.F."/>
            <person name="Ramesh M."/>
            <person name="Das S."/>
            <person name="Dasgupta S."/>
            <person name="Kirsebom L.A."/>
        </authorList>
    </citation>
    <scope>NUCLEOTIDE SEQUENCE</scope>
    <source>
        <strain evidence="1">DSM 44615</strain>
    </source>
</reference>
<dbReference type="RefSeq" id="WP_264011994.1">
    <property type="nucleotide sequence ID" value="NZ_JACKSJ010000062.1"/>
</dbReference>
<evidence type="ECO:0000313" key="2">
    <source>
        <dbReference type="Proteomes" id="UP001140293"/>
    </source>
</evidence>
<dbReference type="AlphaFoldDB" id="A0A9X2YLW6"/>
<accession>A0A9X2YLW6</accession>
<evidence type="ECO:0000313" key="1">
    <source>
        <dbReference type="EMBL" id="MCV7169810.1"/>
    </source>
</evidence>
<keyword evidence="2" id="KW-1185">Reference proteome</keyword>
<gene>
    <name evidence="1" type="ORF">H7I41_07725</name>
</gene>
<dbReference type="EMBL" id="JACKSJ010000062">
    <property type="protein sequence ID" value="MCV7169810.1"/>
    <property type="molecule type" value="Genomic_DNA"/>
</dbReference>
<reference evidence="1" key="1">
    <citation type="submission" date="2020-07" db="EMBL/GenBank/DDBJ databases">
        <authorList>
            <person name="Pettersson B.M.F."/>
            <person name="Behra P.R.K."/>
            <person name="Ramesh M."/>
            <person name="Das S."/>
            <person name="Dasgupta S."/>
            <person name="Kirsebom L.A."/>
        </authorList>
    </citation>
    <scope>NUCLEOTIDE SEQUENCE</scope>
    <source>
        <strain evidence="1">DSM 44615</strain>
    </source>
</reference>
<organism evidence="1 2">
    <name type="scientific">[Mycobacterium] manitobense</name>
    <dbReference type="NCBI Taxonomy" id="190147"/>
    <lineage>
        <taxon>Bacteria</taxon>
        <taxon>Bacillati</taxon>
        <taxon>Actinomycetota</taxon>
        <taxon>Actinomycetes</taxon>
        <taxon>Mycobacteriales</taxon>
        <taxon>Mycobacteriaceae</taxon>
        <taxon>Mycolicibacterium</taxon>
    </lineage>
</organism>
<protein>
    <submittedName>
        <fullName evidence="1">Uncharacterized protein</fullName>
    </submittedName>
</protein>
<comment type="caution">
    <text evidence="1">The sequence shown here is derived from an EMBL/GenBank/DDBJ whole genome shotgun (WGS) entry which is preliminary data.</text>
</comment>
<sequence>MNQRPRVTRLVMYKHGVAYLERSGPADGSFELSFRQGDMNDVLKSLAVGVIRGTAAFGGVGFETPSDSDALLAARKLLLTPGAALTGLLDAVRGRTVELAADDGVHRGEVIGVDEADGGTAAPRRLLVLRTGEGALRLVDLAGVRGVDLVEEPSRDDLGYLVERSRAATAGEQRTVAVRLDGAADDVRVSYVVPAPVWRVSYRLVCDGTAVTLLGLAIVHNPVDEELADVALTLTTGQPVSFDIDLYHGKWVRRTVVEEEERVASAPAPSGAPMPVRAMMARETAYADPGAADADYSETGDRGEHFEYRLTAPVTLARGGSAMVPMVTTRLEDARRERVWRDGSGSAPDIVLVFTNSTGVVLEEGAAVVYDDGSYAGEAMLPYTARGAQLRLTFAKDLAVRCAKSTGHRTVTTKVRLGREGLIEEQRRDEQHLWRADNDGDTAVELWVELRRRTGYQLDGAVAPVEQTATHHRFRIDVPAHGHAELTVLESYRTQITAGYDRLSPDQLGDWLSRRLLDESTFRELRGVLEHWEAARRMEAERDRMVEERDEAFAGQARIAEQLEVLRDAGPEGEVRARTVDQLVALQDRAAALDADIRRNRDRVDAENRSAATELERLIASGVS</sequence>